<evidence type="ECO:0000313" key="2">
    <source>
        <dbReference type="Proteomes" id="UP001064971"/>
    </source>
</evidence>
<name>A0ABN6RK79_9DEIO</name>
<protein>
    <submittedName>
        <fullName evidence="1">Uncharacterized protein</fullName>
    </submittedName>
</protein>
<evidence type="ECO:0000313" key="1">
    <source>
        <dbReference type="EMBL" id="BDP42116.1"/>
    </source>
</evidence>
<dbReference type="Proteomes" id="UP001064971">
    <property type="component" value="Chromosome"/>
</dbReference>
<organism evidence="1 2">
    <name type="scientific">Deinococcus aetherius</name>
    <dbReference type="NCBI Taxonomy" id="200252"/>
    <lineage>
        <taxon>Bacteria</taxon>
        <taxon>Thermotogati</taxon>
        <taxon>Deinococcota</taxon>
        <taxon>Deinococci</taxon>
        <taxon>Deinococcales</taxon>
        <taxon>Deinococcaceae</taxon>
        <taxon>Deinococcus</taxon>
    </lineage>
</organism>
<proteinExistence type="predicted"/>
<gene>
    <name evidence="1" type="ORF">DAETH_20850</name>
</gene>
<dbReference type="EMBL" id="AP026560">
    <property type="protein sequence ID" value="BDP42116.1"/>
    <property type="molecule type" value="Genomic_DNA"/>
</dbReference>
<sequence length="97" mass="10754">MHPAQPFHIPLADFRREDREQVHVAARGVEVAHYQRAVEGQADESVAQSVPDVLTQAAQQRTDPGVRQWQHGERVTEKGAALTLPTPPLGLSLMLWA</sequence>
<keyword evidence="2" id="KW-1185">Reference proteome</keyword>
<reference evidence="1" key="1">
    <citation type="submission" date="2022-07" db="EMBL/GenBank/DDBJ databases">
        <title>Complete Genome Sequence of the Radioresistant Bacterium Deinococcus aetherius ST0316, Isolated from the Air Dust collected in Lower Stratosphere above Japan.</title>
        <authorList>
            <person name="Satoh K."/>
            <person name="Hagiwara K."/>
            <person name="Katsumata K."/>
            <person name="Kubo A."/>
            <person name="Yokobori S."/>
            <person name="Yamagishi A."/>
            <person name="Oono Y."/>
            <person name="Narumi I."/>
        </authorList>
    </citation>
    <scope>NUCLEOTIDE SEQUENCE</scope>
    <source>
        <strain evidence="1">ST0316</strain>
    </source>
</reference>
<accession>A0ABN6RK79</accession>